<dbReference type="InterPro" id="IPR051082">
    <property type="entry name" value="Pentapeptide-BTB/POZ_domain"/>
</dbReference>
<dbReference type="PROSITE" id="PS51257">
    <property type="entry name" value="PROKAR_LIPOPROTEIN"/>
    <property type="match status" value="1"/>
</dbReference>
<dbReference type="SUPFAM" id="SSF141571">
    <property type="entry name" value="Pentapeptide repeat-like"/>
    <property type="match status" value="1"/>
</dbReference>
<sequence>MKRTLIAIILFCFILTGCGPVSVKQLKEQDHGRQLTPDQVLKLVDGNTLLFESFKEDSYYFFDHSGRVFGADNQGNKDNGRWDVSDKAELCMRLNKWWYSYQRCFQVYTDGSRYKLARKDGLIMFTATRYEGDYKSLYHEIETARKFRRSIRRRAAVQGAVRQTPAARRSAAAATPQVQAVAAKPLFPASARKSDIKSTVKWLAKDCPDCNLANSDLRDADLITANLRGANLRGADMSRANLRRADLQGANLANANLTYANLPGANLKNCNLQGANLKGANLIQADLTGADLGGANLDGALLEGVRGLNK</sequence>
<dbReference type="PANTHER" id="PTHR14136">
    <property type="entry name" value="BTB_POZ DOMAIN-CONTAINING PROTEIN KCTD9"/>
    <property type="match status" value="1"/>
</dbReference>
<dbReference type="InterPro" id="IPR001646">
    <property type="entry name" value="5peptide_repeat"/>
</dbReference>
<protein>
    <submittedName>
        <fullName evidence="1">Phage pentapeptide repeat family protein (ACLAME 560)</fullName>
    </submittedName>
</protein>
<dbReference type="AlphaFoldDB" id="A0A3B0VJP0"/>
<evidence type="ECO:0000313" key="1">
    <source>
        <dbReference type="EMBL" id="VAW38557.1"/>
    </source>
</evidence>
<name>A0A3B0VJP0_9ZZZZ</name>
<organism evidence="1">
    <name type="scientific">hydrothermal vent metagenome</name>
    <dbReference type="NCBI Taxonomy" id="652676"/>
    <lineage>
        <taxon>unclassified sequences</taxon>
        <taxon>metagenomes</taxon>
        <taxon>ecological metagenomes</taxon>
    </lineage>
</organism>
<dbReference type="Pfam" id="PF00805">
    <property type="entry name" value="Pentapeptide"/>
    <property type="match status" value="1"/>
</dbReference>
<accession>A0A3B0VJP0</accession>
<dbReference type="Gene3D" id="2.160.20.80">
    <property type="entry name" value="E3 ubiquitin-protein ligase SopA"/>
    <property type="match status" value="1"/>
</dbReference>
<proteinExistence type="predicted"/>
<reference evidence="1" key="1">
    <citation type="submission" date="2018-06" db="EMBL/GenBank/DDBJ databases">
        <authorList>
            <person name="Zhirakovskaya E."/>
        </authorList>
    </citation>
    <scope>NUCLEOTIDE SEQUENCE</scope>
</reference>
<dbReference type="EMBL" id="UOEY01000062">
    <property type="protein sequence ID" value="VAW38557.1"/>
    <property type="molecule type" value="Genomic_DNA"/>
</dbReference>
<dbReference type="PANTHER" id="PTHR14136:SF17">
    <property type="entry name" value="BTB_POZ DOMAIN-CONTAINING PROTEIN KCTD9"/>
    <property type="match status" value="1"/>
</dbReference>
<gene>
    <name evidence="1" type="ORF">MNBD_DELTA04-577</name>
</gene>